<dbReference type="InterPro" id="IPR050469">
    <property type="entry name" value="Diguanylate_Cyclase"/>
</dbReference>
<dbReference type="InterPro" id="IPR000160">
    <property type="entry name" value="GGDEF_dom"/>
</dbReference>
<evidence type="ECO:0000256" key="3">
    <source>
        <dbReference type="SAM" id="MobiDB-lite"/>
    </source>
</evidence>
<feature type="region of interest" description="Disordered" evidence="3">
    <location>
        <begin position="1"/>
        <end position="23"/>
    </location>
</feature>
<dbReference type="PANTHER" id="PTHR45138:SF9">
    <property type="entry name" value="DIGUANYLATE CYCLASE DGCM-RELATED"/>
    <property type="match status" value="1"/>
</dbReference>
<dbReference type="SUPFAM" id="SSF55073">
    <property type="entry name" value="Nucleotide cyclase"/>
    <property type="match status" value="1"/>
</dbReference>
<dbReference type="PROSITE" id="PS50887">
    <property type="entry name" value="GGDEF"/>
    <property type="match status" value="1"/>
</dbReference>
<dbReference type="PROSITE" id="PS50113">
    <property type="entry name" value="PAC"/>
    <property type="match status" value="1"/>
</dbReference>
<feature type="domain" description="PAC" evidence="5">
    <location>
        <begin position="229"/>
        <end position="281"/>
    </location>
</feature>
<reference evidence="7 8" key="1">
    <citation type="submission" date="2021-02" db="EMBL/GenBank/DDBJ databases">
        <title>Complete genome of Desulfoluna sp. strain ASN36.</title>
        <authorList>
            <person name="Takahashi A."/>
            <person name="Kojima H."/>
            <person name="Fukui M."/>
        </authorList>
    </citation>
    <scope>NUCLEOTIDE SEQUENCE [LARGE SCALE GENOMIC DNA]</scope>
    <source>
        <strain evidence="7 8">ASN36</strain>
    </source>
</reference>
<name>A0ABM7PG04_9BACT</name>
<dbReference type="Proteomes" id="UP001320148">
    <property type="component" value="Chromosome"/>
</dbReference>
<evidence type="ECO:0000313" key="7">
    <source>
        <dbReference type="EMBL" id="BCS96076.1"/>
    </source>
</evidence>
<dbReference type="CDD" id="cd00130">
    <property type="entry name" value="PAS"/>
    <property type="match status" value="1"/>
</dbReference>
<dbReference type="InterPro" id="IPR029787">
    <property type="entry name" value="Nucleotide_cyclase"/>
</dbReference>
<dbReference type="InterPro" id="IPR000700">
    <property type="entry name" value="PAS-assoc_C"/>
</dbReference>
<dbReference type="SMART" id="SM00267">
    <property type="entry name" value="GGDEF"/>
    <property type="match status" value="1"/>
</dbReference>
<dbReference type="CDD" id="cd01949">
    <property type="entry name" value="GGDEF"/>
    <property type="match status" value="1"/>
</dbReference>
<dbReference type="Gene3D" id="3.30.70.270">
    <property type="match status" value="1"/>
</dbReference>
<dbReference type="InterPro" id="IPR013767">
    <property type="entry name" value="PAS_fold"/>
</dbReference>
<dbReference type="EC" id="2.7.7.65" evidence="1"/>
<protein>
    <recommendedName>
        <fullName evidence="1">diguanylate cyclase</fullName>
        <ecNumber evidence="1">2.7.7.65</ecNumber>
    </recommendedName>
</protein>
<comment type="catalytic activity">
    <reaction evidence="2">
        <text>2 GTP = 3',3'-c-di-GMP + 2 diphosphate</text>
        <dbReference type="Rhea" id="RHEA:24898"/>
        <dbReference type="ChEBI" id="CHEBI:33019"/>
        <dbReference type="ChEBI" id="CHEBI:37565"/>
        <dbReference type="ChEBI" id="CHEBI:58805"/>
        <dbReference type="EC" id="2.7.7.65"/>
    </reaction>
</comment>
<dbReference type="SMART" id="SM00086">
    <property type="entry name" value="PAC"/>
    <property type="match status" value="2"/>
</dbReference>
<sequence>MLEKWLVEEDGPETAEPCQVSGEGVGVDDMSVQSRLQSKAGVACIGLEPNGNISQWDSCAESLFGYNSEEMTGRHLCCLVPSAEEGETLRGFFKASLRGADISEVSTSCEGKHGDVLICRWYAVSTARESGGKGLAVLVKDVTEQMLAVNDLNHVRQEAIDLFSSSPIGIFQADIRQHVLVANPELSWMLGYESSKHLISAIKDVRSFFAEPEQGEAYLFQLYEGEQLSRFRCRLKRRDGGFVWALCYGQITRNASGRVNGFYGFCIDVSRTVRVEKELKRVNEELRLASILDGLTRISNRRHFDECMADEWSRHTREKASLSVILCDIDNFKLYNDTYGHQAGDRCLVQVAETLTSCIHRSSDLVARYGGEEFVVILPHTDLNGACHVAEVMRRNVEELVVSHEHSDTVSCVTLSLGVASTLPHRESCAEELIRMADRALYAAKEKGRNQWVAREESPDVACLDSKDTTDPE</sequence>
<evidence type="ECO:0000313" key="8">
    <source>
        <dbReference type="Proteomes" id="UP001320148"/>
    </source>
</evidence>
<dbReference type="SUPFAM" id="SSF55785">
    <property type="entry name" value="PYP-like sensor domain (PAS domain)"/>
    <property type="match status" value="2"/>
</dbReference>
<evidence type="ECO:0000259" key="5">
    <source>
        <dbReference type="PROSITE" id="PS50113"/>
    </source>
</evidence>
<evidence type="ECO:0000256" key="1">
    <source>
        <dbReference type="ARBA" id="ARBA00012528"/>
    </source>
</evidence>
<dbReference type="PROSITE" id="PS50112">
    <property type="entry name" value="PAS"/>
    <property type="match status" value="1"/>
</dbReference>
<evidence type="ECO:0000259" key="6">
    <source>
        <dbReference type="PROSITE" id="PS50887"/>
    </source>
</evidence>
<dbReference type="Pfam" id="PF00989">
    <property type="entry name" value="PAS"/>
    <property type="match status" value="2"/>
</dbReference>
<dbReference type="InterPro" id="IPR000014">
    <property type="entry name" value="PAS"/>
</dbReference>
<evidence type="ECO:0000259" key="4">
    <source>
        <dbReference type="PROSITE" id="PS50112"/>
    </source>
</evidence>
<dbReference type="PANTHER" id="PTHR45138">
    <property type="entry name" value="REGULATORY COMPONENTS OF SENSORY TRANSDUCTION SYSTEM"/>
    <property type="match status" value="1"/>
</dbReference>
<keyword evidence="8" id="KW-1185">Reference proteome</keyword>
<dbReference type="Gene3D" id="3.30.450.20">
    <property type="entry name" value="PAS domain"/>
    <property type="match status" value="2"/>
</dbReference>
<dbReference type="InterPro" id="IPR001610">
    <property type="entry name" value="PAC"/>
</dbReference>
<accession>A0ABM7PG04</accession>
<dbReference type="NCBIfam" id="TIGR00254">
    <property type="entry name" value="GGDEF"/>
    <property type="match status" value="1"/>
</dbReference>
<feature type="domain" description="PAS" evidence="4">
    <location>
        <begin position="47"/>
        <end position="100"/>
    </location>
</feature>
<organism evidence="7 8">
    <name type="scientific">Desulfoluna limicola</name>
    <dbReference type="NCBI Taxonomy" id="2810562"/>
    <lineage>
        <taxon>Bacteria</taxon>
        <taxon>Pseudomonadati</taxon>
        <taxon>Thermodesulfobacteriota</taxon>
        <taxon>Desulfobacteria</taxon>
        <taxon>Desulfobacterales</taxon>
        <taxon>Desulfolunaceae</taxon>
        <taxon>Desulfoluna</taxon>
    </lineage>
</organism>
<dbReference type="InterPro" id="IPR035965">
    <property type="entry name" value="PAS-like_dom_sf"/>
</dbReference>
<dbReference type="Pfam" id="PF00990">
    <property type="entry name" value="GGDEF"/>
    <property type="match status" value="1"/>
</dbReference>
<feature type="domain" description="GGDEF" evidence="6">
    <location>
        <begin position="320"/>
        <end position="457"/>
    </location>
</feature>
<evidence type="ECO:0000256" key="2">
    <source>
        <dbReference type="ARBA" id="ARBA00034247"/>
    </source>
</evidence>
<dbReference type="EMBL" id="AP024488">
    <property type="protein sequence ID" value="BCS96076.1"/>
    <property type="molecule type" value="Genomic_DNA"/>
</dbReference>
<dbReference type="NCBIfam" id="TIGR00229">
    <property type="entry name" value="sensory_box"/>
    <property type="match status" value="2"/>
</dbReference>
<gene>
    <name evidence="7" type="ORF">DSLASN_17080</name>
</gene>
<dbReference type="InterPro" id="IPR043128">
    <property type="entry name" value="Rev_trsase/Diguanyl_cyclase"/>
</dbReference>
<dbReference type="RefSeq" id="WP_236892437.1">
    <property type="nucleotide sequence ID" value="NZ_AP024488.1"/>
</dbReference>
<proteinExistence type="predicted"/>